<dbReference type="Proteomes" id="UP000015105">
    <property type="component" value="Chromosome 4D"/>
</dbReference>
<dbReference type="AlphaFoldDB" id="A0A453I532"/>
<proteinExistence type="predicted"/>
<keyword evidence="1" id="KW-0472">Membrane</keyword>
<name>A0A453I532_AEGTS</name>
<reference evidence="2" key="4">
    <citation type="submission" date="2019-03" db="UniProtKB">
        <authorList>
            <consortium name="EnsemblPlants"/>
        </authorList>
    </citation>
    <scope>IDENTIFICATION</scope>
</reference>
<reference evidence="3" key="2">
    <citation type="journal article" date="2017" name="Nat. Plants">
        <title>The Aegilops tauschii genome reveals multiple impacts of transposons.</title>
        <authorList>
            <person name="Zhao G."/>
            <person name="Zou C."/>
            <person name="Li K."/>
            <person name="Wang K."/>
            <person name="Li T."/>
            <person name="Gao L."/>
            <person name="Zhang X."/>
            <person name="Wang H."/>
            <person name="Yang Z."/>
            <person name="Liu X."/>
            <person name="Jiang W."/>
            <person name="Mao L."/>
            <person name="Kong X."/>
            <person name="Jiao Y."/>
            <person name="Jia J."/>
        </authorList>
    </citation>
    <scope>NUCLEOTIDE SEQUENCE [LARGE SCALE GENOMIC DNA]</scope>
    <source>
        <strain evidence="3">cv. AL8/78</strain>
    </source>
</reference>
<evidence type="ECO:0000256" key="1">
    <source>
        <dbReference type="SAM" id="Phobius"/>
    </source>
</evidence>
<feature type="transmembrane region" description="Helical" evidence="1">
    <location>
        <begin position="20"/>
        <end position="40"/>
    </location>
</feature>
<evidence type="ECO:0000313" key="2">
    <source>
        <dbReference type="EnsemblPlants" id="AET4Gv20445300.1"/>
    </source>
</evidence>
<accession>A0A453I532</accession>
<reference evidence="2" key="5">
    <citation type="journal article" date="2021" name="G3 (Bethesda)">
        <title>Aegilops tauschii genome assembly Aet v5.0 features greater sequence contiguity and improved annotation.</title>
        <authorList>
            <person name="Wang L."/>
            <person name="Zhu T."/>
            <person name="Rodriguez J.C."/>
            <person name="Deal K.R."/>
            <person name="Dubcovsky J."/>
            <person name="McGuire P.E."/>
            <person name="Lux T."/>
            <person name="Spannagl M."/>
            <person name="Mayer K.F.X."/>
            <person name="Baldrich P."/>
            <person name="Meyers B.C."/>
            <person name="Huo N."/>
            <person name="Gu Y.Q."/>
            <person name="Zhou H."/>
            <person name="Devos K.M."/>
            <person name="Bennetzen J.L."/>
            <person name="Unver T."/>
            <person name="Budak H."/>
            <person name="Gulick P.J."/>
            <person name="Galiba G."/>
            <person name="Kalapos B."/>
            <person name="Nelson D.R."/>
            <person name="Li P."/>
            <person name="You F.M."/>
            <person name="Luo M.C."/>
            <person name="Dvorak J."/>
        </authorList>
    </citation>
    <scope>NUCLEOTIDE SEQUENCE [LARGE SCALE GENOMIC DNA]</scope>
    <source>
        <strain evidence="2">cv. AL8/78</strain>
    </source>
</reference>
<dbReference type="Gramene" id="AET4Gv20445300.1">
    <property type="protein sequence ID" value="AET4Gv20445300.1"/>
    <property type="gene ID" value="AET4Gv20445300"/>
</dbReference>
<dbReference type="STRING" id="200361.A0A453I532"/>
<keyword evidence="1" id="KW-0812">Transmembrane</keyword>
<organism evidence="2 3">
    <name type="scientific">Aegilops tauschii subsp. strangulata</name>
    <name type="common">Goatgrass</name>
    <dbReference type="NCBI Taxonomy" id="200361"/>
    <lineage>
        <taxon>Eukaryota</taxon>
        <taxon>Viridiplantae</taxon>
        <taxon>Streptophyta</taxon>
        <taxon>Embryophyta</taxon>
        <taxon>Tracheophyta</taxon>
        <taxon>Spermatophyta</taxon>
        <taxon>Magnoliopsida</taxon>
        <taxon>Liliopsida</taxon>
        <taxon>Poales</taxon>
        <taxon>Poaceae</taxon>
        <taxon>BOP clade</taxon>
        <taxon>Pooideae</taxon>
        <taxon>Triticodae</taxon>
        <taxon>Triticeae</taxon>
        <taxon>Triticinae</taxon>
        <taxon>Aegilops</taxon>
    </lineage>
</organism>
<reference evidence="2" key="3">
    <citation type="journal article" date="2017" name="Nature">
        <title>Genome sequence of the progenitor of the wheat D genome Aegilops tauschii.</title>
        <authorList>
            <person name="Luo M.C."/>
            <person name="Gu Y.Q."/>
            <person name="Puiu D."/>
            <person name="Wang H."/>
            <person name="Twardziok S.O."/>
            <person name="Deal K.R."/>
            <person name="Huo N."/>
            <person name="Zhu T."/>
            <person name="Wang L."/>
            <person name="Wang Y."/>
            <person name="McGuire P.E."/>
            <person name="Liu S."/>
            <person name="Long H."/>
            <person name="Ramasamy R.K."/>
            <person name="Rodriguez J.C."/>
            <person name="Van S.L."/>
            <person name="Yuan L."/>
            <person name="Wang Z."/>
            <person name="Xia Z."/>
            <person name="Xiao L."/>
            <person name="Anderson O.D."/>
            <person name="Ouyang S."/>
            <person name="Liang Y."/>
            <person name="Zimin A.V."/>
            <person name="Pertea G."/>
            <person name="Qi P."/>
            <person name="Bennetzen J.L."/>
            <person name="Dai X."/>
            <person name="Dawson M.W."/>
            <person name="Muller H.G."/>
            <person name="Kugler K."/>
            <person name="Rivarola-Duarte L."/>
            <person name="Spannagl M."/>
            <person name="Mayer K.F.X."/>
            <person name="Lu F.H."/>
            <person name="Bevan M.W."/>
            <person name="Leroy P."/>
            <person name="Li P."/>
            <person name="You F.M."/>
            <person name="Sun Q."/>
            <person name="Liu Z."/>
            <person name="Lyons E."/>
            <person name="Wicker T."/>
            <person name="Salzberg S.L."/>
            <person name="Devos K.M."/>
            <person name="Dvorak J."/>
        </authorList>
    </citation>
    <scope>NUCLEOTIDE SEQUENCE [LARGE SCALE GENOMIC DNA]</scope>
    <source>
        <strain evidence="2">cv. AL8/78</strain>
    </source>
</reference>
<reference evidence="3" key="1">
    <citation type="journal article" date="2014" name="Science">
        <title>Ancient hybridizations among the ancestral genomes of bread wheat.</title>
        <authorList>
            <consortium name="International Wheat Genome Sequencing Consortium,"/>
            <person name="Marcussen T."/>
            <person name="Sandve S.R."/>
            <person name="Heier L."/>
            <person name="Spannagl M."/>
            <person name="Pfeifer M."/>
            <person name="Jakobsen K.S."/>
            <person name="Wulff B.B."/>
            <person name="Steuernagel B."/>
            <person name="Mayer K.F."/>
            <person name="Olsen O.A."/>
        </authorList>
    </citation>
    <scope>NUCLEOTIDE SEQUENCE [LARGE SCALE GENOMIC DNA]</scope>
    <source>
        <strain evidence="3">cv. AL8/78</strain>
    </source>
</reference>
<protein>
    <submittedName>
        <fullName evidence="2">Uncharacterized protein</fullName>
    </submittedName>
</protein>
<feature type="transmembrane region" description="Helical" evidence="1">
    <location>
        <begin position="167"/>
        <end position="185"/>
    </location>
</feature>
<dbReference type="EnsemblPlants" id="AET4Gv20445300.1">
    <property type="protein sequence ID" value="AET4Gv20445300.1"/>
    <property type="gene ID" value="AET4Gv20445300"/>
</dbReference>
<keyword evidence="1" id="KW-1133">Transmembrane helix</keyword>
<sequence>MSSSEMDSSSLSSDIRFRAYAVLVSFGVAAVLAVCFWRLYKLTVSARPQDMLPVSFPSGSGGGKVAATLRQRNIMLLPVFVHGGTARRGVRGVPRRNDGRREGSAPAWVQTPVPRRVHRPVVPDQLHVPALPGCGLRRAERSGGAQGWLRRWTAGGCAARLKECGFLYFYFFLGWLVLSIKIFIFV</sequence>
<evidence type="ECO:0000313" key="3">
    <source>
        <dbReference type="Proteomes" id="UP000015105"/>
    </source>
</evidence>
<keyword evidence="3" id="KW-1185">Reference proteome</keyword>